<dbReference type="InterPro" id="IPR000415">
    <property type="entry name" value="Nitroreductase-like"/>
</dbReference>
<comment type="caution">
    <text evidence="1">The sequence shown here is derived from an EMBL/GenBank/DDBJ whole genome shotgun (WGS) entry which is preliminary data.</text>
</comment>
<dbReference type="Gene3D" id="3.40.109.10">
    <property type="entry name" value="NADH Oxidase"/>
    <property type="match status" value="1"/>
</dbReference>
<dbReference type="GO" id="GO:0016491">
    <property type="term" value="F:oxidoreductase activity"/>
    <property type="evidence" value="ECO:0007669"/>
    <property type="project" value="InterPro"/>
</dbReference>
<dbReference type="RefSeq" id="WP_197014967.1">
    <property type="nucleotide sequence ID" value="NZ_BAABES010000009.1"/>
</dbReference>
<evidence type="ECO:0008006" key="3">
    <source>
        <dbReference type="Google" id="ProtNLM"/>
    </source>
</evidence>
<name>A0A931GRH0_9ACTN</name>
<dbReference type="EMBL" id="JADOUA010000001">
    <property type="protein sequence ID" value="MBG6092841.1"/>
    <property type="molecule type" value="Genomic_DNA"/>
</dbReference>
<organism evidence="1 2">
    <name type="scientific">Actinomadura viridis</name>
    <dbReference type="NCBI Taxonomy" id="58110"/>
    <lineage>
        <taxon>Bacteria</taxon>
        <taxon>Bacillati</taxon>
        <taxon>Actinomycetota</taxon>
        <taxon>Actinomycetes</taxon>
        <taxon>Streptosporangiales</taxon>
        <taxon>Thermomonosporaceae</taxon>
        <taxon>Actinomadura</taxon>
    </lineage>
</organism>
<evidence type="ECO:0000313" key="2">
    <source>
        <dbReference type="Proteomes" id="UP000614047"/>
    </source>
</evidence>
<gene>
    <name evidence="1" type="ORF">IW256_006954</name>
</gene>
<reference evidence="1" key="1">
    <citation type="submission" date="2020-11" db="EMBL/GenBank/DDBJ databases">
        <title>Sequencing the genomes of 1000 actinobacteria strains.</title>
        <authorList>
            <person name="Klenk H.-P."/>
        </authorList>
    </citation>
    <scope>NUCLEOTIDE SEQUENCE</scope>
    <source>
        <strain evidence="1">DSM 43175</strain>
    </source>
</reference>
<keyword evidence="2" id="KW-1185">Reference proteome</keyword>
<dbReference type="SUPFAM" id="SSF55469">
    <property type="entry name" value="FMN-dependent nitroreductase-like"/>
    <property type="match status" value="1"/>
</dbReference>
<evidence type="ECO:0000313" key="1">
    <source>
        <dbReference type="EMBL" id="MBG6092841.1"/>
    </source>
</evidence>
<protein>
    <recommendedName>
        <fullName evidence="3">Nitroreductase family protein</fullName>
    </recommendedName>
</protein>
<sequence>MKPDALRELEPDFWRAPSAHNTQPWVLRHHEETVEIGWDPARTLPALDPAGRGLRLALGAFAETCLIVCADAGLNVGFRQDHSETAHRIGHLAGADGPYTTPFTTQDVRARRTARVAYAPGRLDPAVTGRLEKLAAEEKAEVLRIPCRRLIELLRDADRHLFATPPIVRELRAWTRLAPDDPRYEQDGLTDRTLGLSRWETRGLRAALSPRLYPVLRRLGLTRRFVTASRSLLDHDGEVVVLAGRPGCSEAEQVAAGRVLMRQWLTLSTLGYTTHPLSQVIDVETTKQRLARMLGVDDPSRLLSVFRVGRPLAEVPRSARLVA</sequence>
<accession>A0A931GRH0</accession>
<dbReference type="AlphaFoldDB" id="A0A931GRH0"/>
<dbReference type="Proteomes" id="UP000614047">
    <property type="component" value="Unassembled WGS sequence"/>
</dbReference>
<proteinExistence type="predicted"/>